<evidence type="ECO:0000313" key="15">
    <source>
        <dbReference type="EMBL" id="AZJ25115.1"/>
    </source>
</evidence>
<comment type="similarity">
    <text evidence="5">Belongs to the cytochrome P450 family.</text>
</comment>
<evidence type="ECO:0000256" key="2">
    <source>
        <dbReference type="ARBA" id="ARBA00003690"/>
    </source>
</evidence>
<evidence type="ECO:0000256" key="11">
    <source>
        <dbReference type="ARBA" id="ARBA00023004"/>
    </source>
</evidence>
<comment type="function">
    <text evidence="2">May be involved in the metabolism of insect hormones and in the breakdown of synthetic insecticides.</text>
</comment>
<proteinExistence type="evidence at transcript level"/>
<dbReference type="PRINTS" id="PR00463">
    <property type="entry name" value="EP450I"/>
</dbReference>
<dbReference type="Pfam" id="PF00067">
    <property type="entry name" value="p450"/>
    <property type="match status" value="1"/>
</dbReference>
<evidence type="ECO:0000256" key="10">
    <source>
        <dbReference type="ARBA" id="ARBA00023002"/>
    </source>
</evidence>
<dbReference type="GO" id="GO:0005789">
    <property type="term" value="C:endoplasmic reticulum membrane"/>
    <property type="evidence" value="ECO:0007669"/>
    <property type="project" value="UniProtKB-SubCell"/>
</dbReference>
<organism evidence="15">
    <name type="scientific">Cydia pomonella</name>
    <name type="common">Codling moth</name>
    <dbReference type="NCBI Taxonomy" id="82600"/>
    <lineage>
        <taxon>Eukaryota</taxon>
        <taxon>Metazoa</taxon>
        <taxon>Ecdysozoa</taxon>
        <taxon>Arthropoda</taxon>
        <taxon>Hexapoda</taxon>
        <taxon>Insecta</taxon>
        <taxon>Pterygota</taxon>
        <taxon>Neoptera</taxon>
        <taxon>Endopterygota</taxon>
        <taxon>Lepidoptera</taxon>
        <taxon>Glossata</taxon>
        <taxon>Ditrysia</taxon>
        <taxon>Tortricoidea</taxon>
        <taxon>Tortricidae</taxon>
        <taxon>Olethreutinae</taxon>
        <taxon>Grapholitini</taxon>
        <taxon>Cydia</taxon>
    </lineage>
</organism>
<evidence type="ECO:0000256" key="3">
    <source>
        <dbReference type="ARBA" id="ARBA00004174"/>
    </source>
</evidence>
<dbReference type="Gene3D" id="1.10.630.10">
    <property type="entry name" value="Cytochrome P450"/>
    <property type="match status" value="1"/>
</dbReference>
<comment type="cofactor">
    <cofactor evidence="1 14">
        <name>heme</name>
        <dbReference type="ChEBI" id="CHEBI:30413"/>
    </cofactor>
</comment>
<sequence>MFWQLLAIAAVFWAVYFRWQRRRIRKVCEEISAGALQELPVIGHAHLLGGNHEDVMQLFQKAGRIATSQGGLSTFWLVHKLYLVVTDPVSAEVIMKSCVEKDNFTMKFIRTVIGNGSIFAPVSIWRPRRKILAPTFSMKNLNQFVEVFDKQSHIMAKQLKETAYENVSVWKYITTYTFDSICETVMGVQLGSQFDTDQPFLKSFEKLADMVSKRIATPWLHPDFIYKSIPTYKEFVKHRKVLYGFINDLIQKKRTELALNGEDANDRRSFLQMLIMESGGEKGYTDLELCEETMVLIMAGTDTSAVGTAFTTVLLSRFQEIQAKVHQELQEVFGDSDRPLTVQDLPNLKYLEAVLKESLRMYPPVPVIVREVNHDVVLPNGTTLVEGVSVFLNIWGIHRNNHYWGDDVDVFRPERFLEGPLKHPVQFTPFSHAPRNCLGYNYAMMSMKTALANLLRKYKVLPYKGLDQSEYDTPLRVKFDIMMKPVEDYVVRLEPRECSL</sequence>
<dbReference type="GO" id="GO:0004497">
    <property type="term" value="F:monooxygenase activity"/>
    <property type="evidence" value="ECO:0007669"/>
    <property type="project" value="UniProtKB-KW"/>
</dbReference>
<dbReference type="SUPFAM" id="SSF48264">
    <property type="entry name" value="Cytochrome P450"/>
    <property type="match status" value="1"/>
</dbReference>
<evidence type="ECO:0000256" key="8">
    <source>
        <dbReference type="ARBA" id="ARBA00022824"/>
    </source>
</evidence>
<evidence type="ECO:0000256" key="5">
    <source>
        <dbReference type="ARBA" id="ARBA00010617"/>
    </source>
</evidence>
<evidence type="ECO:0000256" key="4">
    <source>
        <dbReference type="ARBA" id="ARBA00004406"/>
    </source>
</evidence>
<protein>
    <submittedName>
        <fullName evidence="15">CYP341Q3</fullName>
    </submittedName>
</protein>
<dbReference type="InterPro" id="IPR036396">
    <property type="entry name" value="Cyt_P450_sf"/>
</dbReference>
<keyword evidence="11 14" id="KW-0408">Iron</keyword>
<evidence type="ECO:0000256" key="9">
    <source>
        <dbReference type="ARBA" id="ARBA00022848"/>
    </source>
</evidence>
<keyword evidence="13" id="KW-0472">Membrane</keyword>
<dbReference type="GO" id="GO:0016705">
    <property type="term" value="F:oxidoreductase activity, acting on paired donors, with incorporation or reduction of molecular oxygen"/>
    <property type="evidence" value="ECO:0007669"/>
    <property type="project" value="InterPro"/>
</dbReference>
<keyword evidence="6 14" id="KW-0349">Heme</keyword>
<dbReference type="InterPro" id="IPR002401">
    <property type="entry name" value="Cyt_P450_E_grp-I"/>
</dbReference>
<keyword evidence="9" id="KW-0492">Microsome</keyword>
<dbReference type="PRINTS" id="PR00385">
    <property type="entry name" value="P450"/>
</dbReference>
<accession>A0A8D4P9J8</accession>
<evidence type="ECO:0000256" key="6">
    <source>
        <dbReference type="ARBA" id="ARBA00022617"/>
    </source>
</evidence>
<dbReference type="InterPro" id="IPR050196">
    <property type="entry name" value="Cytochrome_P450_Monoox"/>
</dbReference>
<gene>
    <name evidence="15" type="primary">CYP341Q3</name>
</gene>
<dbReference type="PANTHER" id="PTHR24291:SF189">
    <property type="entry name" value="CYTOCHROME P450 4C3-RELATED"/>
    <property type="match status" value="1"/>
</dbReference>
<evidence type="ECO:0000256" key="12">
    <source>
        <dbReference type="ARBA" id="ARBA00023033"/>
    </source>
</evidence>
<evidence type="ECO:0000256" key="1">
    <source>
        <dbReference type="ARBA" id="ARBA00001971"/>
    </source>
</evidence>
<dbReference type="GO" id="GO:0005506">
    <property type="term" value="F:iron ion binding"/>
    <property type="evidence" value="ECO:0007669"/>
    <property type="project" value="InterPro"/>
</dbReference>
<dbReference type="EMBL" id="MF574702">
    <property type="protein sequence ID" value="AZJ25115.1"/>
    <property type="molecule type" value="mRNA"/>
</dbReference>
<keyword evidence="12" id="KW-0503">Monooxygenase</keyword>
<dbReference type="PANTHER" id="PTHR24291">
    <property type="entry name" value="CYTOCHROME P450 FAMILY 4"/>
    <property type="match status" value="1"/>
</dbReference>
<evidence type="ECO:0000256" key="14">
    <source>
        <dbReference type="PIRSR" id="PIRSR602401-1"/>
    </source>
</evidence>
<evidence type="ECO:0000256" key="13">
    <source>
        <dbReference type="ARBA" id="ARBA00023136"/>
    </source>
</evidence>
<reference evidence="15" key="1">
    <citation type="submission" date="2017-07" db="EMBL/GenBank/DDBJ databases">
        <title>Identification of CYP9s from Cydia pomonella.</title>
        <authorList>
            <person name="Chen Y."/>
            <person name="Wang W."/>
            <person name="Yang X.-Q."/>
        </authorList>
    </citation>
    <scope>NUCLEOTIDE SEQUENCE</scope>
</reference>
<evidence type="ECO:0000256" key="7">
    <source>
        <dbReference type="ARBA" id="ARBA00022723"/>
    </source>
</evidence>
<keyword evidence="7 14" id="KW-0479">Metal-binding</keyword>
<keyword evidence="8" id="KW-0256">Endoplasmic reticulum</keyword>
<dbReference type="GO" id="GO:0020037">
    <property type="term" value="F:heme binding"/>
    <property type="evidence" value="ECO:0007669"/>
    <property type="project" value="InterPro"/>
</dbReference>
<keyword evidence="10" id="KW-0560">Oxidoreductase</keyword>
<name>A0A8D4P9J8_CYDPO</name>
<comment type="subcellular location">
    <subcellularLocation>
        <location evidence="4">Endoplasmic reticulum membrane</location>
        <topology evidence="4">Peripheral membrane protein</topology>
    </subcellularLocation>
    <subcellularLocation>
        <location evidence="3">Microsome membrane</location>
        <topology evidence="3">Peripheral membrane protein</topology>
    </subcellularLocation>
</comment>
<dbReference type="InterPro" id="IPR001128">
    <property type="entry name" value="Cyt_P450"/>
</dbReference>
<dbReference type="AlphaFoldDB" id="A0A8D4P9J8"/>
<feature type="binding site" description="axial binding residue" evidence="14">
    <location>
        <position position="437"/>
    </location>
    <ligand>
        <name>heme</name>
        <dbReference type="ChEBI" id="CHEBI:30413"/>
    </ligand>
    <ligandPart>
        <name>Fe</name>
        <dbReference type="ChEBI" id="CHEBI:18248"/>
    </ligandPart>
</feature>